<protein>
    <recommendedName>
        <fullName evidence="3">Heterokaryon incompatibility domain-containing protein</fullName>
    </recommendedName>
</protein>
<proteinExistence type="predicted"/>
<dbReference type="VEuPathDB" id="FungiDB:JI435_436600"/>
<dbReference type="Pfam" id="PF26639">
    <property type="entry name" value="Het-6_barrel"/>
    <property type="match status" value="1"/>
</dbReference>
<keyword evidence="2" id="KW-1185">Reference proteome</keyword>
<dbReference type="PANTHER" id="PTHR24148:SF64">
    <property type="entry name" value="HETEROKARYON INCOMPATIBILITY DOMAIN-CONTAINING PROTEIN"/>
    <property type="match status" value="1"/>
</dbReference>
<organism evidence="1 2">
    <name type="scientific">Phaeosphaeria nodorum (strain SN15 / ATCC MYA-4574 / FGSC 10173)</name>
    <name type="common">Glume blotch fungus</name>
    <name type="synonym">Parastagonospora nodorum</name>
    <dbReference type="NCBI Taxonomy" id="321614"/>
    <lineage>
        <taxon>Eukaryota</taxon>
        <taxon>Fungi</taxon>
        <taxon>Dikarya</taxon>
        <taxon>Ascomycota</taxon>
        <taxon>Pezizomycotina</taxon>
        <taxon>Dothideomycetes</taxon>
        <taxon>Pleosporomycetidae</taxon>
        <taxon>Pleosporales</taxon>
        <taxon>Pleosporineae</taxon>
        <taxon>Phaeosphaeriaceae</taxon>
        <taxon>Parastagonospora</taxon>
    </lineage>
</organism>
<gene>
    <name evidence="1" type="ORF">JI435_436600</name>
</gene>
<dbReference type="AlphaFoldDB" id="A0A7U2F5R9"/>
<dbReference type="PANTHER" id="PTHR24148">
    <property type="entry name" value="ANKYRIN REPEAT DOMAIN-CONTAINING PROTEIN 39 HOMOLOG-RELATED"/>
    <property type="match status" value="1"/>
</dbReference>
<evidence type="ECO:0000313" key="1">
    <source>
        <dbReference type="EMBL" id="QRC99006.1"/>
    </source>
</evidence>
<accession>A0A7U2F5R9</accession>
<name>A0A7U2F5R9_PHANO</name>
<dbReference type="Proteomes" id="UP000663193">
    <property type="component" value="Chromosome 9"/>
</dbReference>
<sequence>MIPLMYERAARTLCWIGIESPSSLRTLIAMTCRSQDFETMVSESFSSADIYHSTQRIRDRHLRHAGTVLPGIDPIICARVDEFLNEMYFKRLWIVQDIVCSKNPVIYDGADDIPWSQFARVLLFWLLYVPATTLRSSSTMVAILAEAMRCGYHDLRGSRISLSDILLSLRSCQASVVYSGDYVNVGYSIAKYLEQEPSQLKLPLNLEGTSDQGNYRASQDLNTTSGQPLSFSLVDDTVRHLPSWIPDWTIRTKRFLLNHPASRFAASSHVSSADLYGVIFGASTTQRATIEFIGMKVDVISDTSEYMPPRRHCDHYTVSGDNCYFYTEWFDFARSVTPNTRNDANVMLDYADTVQARGCSHIWEDLSSSDQTRLDRAQEFLNFIENSEAEETESIQIFYAACYPCHDRRFAVTRSGRFCLVPKASRSGDLVCIPHGSRVPYIFRPSVHISGYQNIGEAYVHRMMNGESREMSTLTEHFTLD</sequence>
<evidence type="ECO:0008006" key="3">
    <source>
        <dbReference type="Google" id="ProtNLM"/>
    </source>
</evidence>
<dbReference type="InterPro" id="IPR052895">
    <property type="entry name" value="HetReg/Transcr_Mod"/>
</dbReference>
<dbReference type="EMBL" id="CP069031">
    <property type="protein sequence ID" value="QRC99006.1"/>
    <property type="molecule type" value="Genomic_DNA"/>
</dbReference>
<reference evidence="2" key="1">
    <citation type="journal article" date="2021" name="BMC Genomics">
        <title>Chromosome-level genome assembly and manually-curated proteome of model necrotroph Parastagonospora nodorum Sn15 reveals a genome-wide trove of candidate effector homologs, and redundancy of virulence-related functions within an accessory chromosome.</title>
        <authorList>
            <person name="Bertazzoni S."/>
            <person name="Jones D.A.B."/>
            <person name="Phan H.T."/>
            <person name="Tan K.-C."/>
            <person name="Hane J.K."/>
        </authorList>
    </citation>
    <scope>NUCLEOTIDE SEQUENCE [LARGE SCALE GENOMIC DNA]</scope>
    <source>
        <strain evidence="2">SN15 / ATCC MYA-4574 / FGSC 10173)</strain>
    </source>
</reference>
<dbReference type="OrthoDB" id="2157530at2759"/>
<evidence type="ECO:0000313" key="2">
    <source>
        <dbReference type="Proteomes" id="UP000663193"/>
    </source>
</evidence>